<dbReference type="InterPro" id="IPR004358">
    <property type="entry name" value="Sig_transdc_His_kin-like_C"/>
</dbReference>
<evidence type="ECO:0000259" key="8">
    <source>
        <dbReference type="PROSITE" id="PS50109"/>
    </source>
</evidence>
<dbReference type="PRINTS" id="PR00344">
    <property type="entry name" value="BCTRLSENSOR"/>
</dbReference>
<protein>
    <recommendedName>
        <fullName evidence="2">histidine kinase</fullName>
        <ecNumber evidence="2">2.7.13.3</ecNumber>
    </recommendedName>
</protein>
<keyword evidence="4 11" id="KW-0808">Transferase</keyword>
<dbReference type="AlphaFoldDB" id="A0A3P3XLL8"/>
<reference evidence="11" key="1">
    <citation type="submission" date="2017-02" db="EMBL/GenBank/DDBJ databases">
        <authorList>
            <person name="Regsiter A."/>
            <person name="William W."/>
        </authorList>
    </citation>
    <scope>NUCLEOTIDE SEQUENCE</scope>
    <source>
        <strain evidence="11">Bib</strain>
    </source>
</reference>
<dbReference type="SMART" id="SM00091">
    <property type="entry name" value="PAS"/>
    <property type="match status" value="5"/>
</dbReference>
<evidence type="ECO:0000256" key="3">
    <source>
        <dbReference type="ARBA" id="ARBA00022553"/>
    </source>
</evidence>
<dbReference type="InterPro" id="IPR036890">
    <property type="entry name" value="HATPase_C_sf"/>
</dbReference>
<evidence type="ECO:0000256" key="2">
    <source>
        <dbReference type="ARBA" id="ARBA00012438"/>
    </source>
</evidence>
<feature type="domain" description="PAS" evidence="9">
    <location>
        <begin position="517"/>
        <end position="587"/>
    </location>
</feature>
<dbReference type="Gene3D" id="3.30.450.40">
    <property type="match status" value="1"/>
</dbReference>
<dbReference type="SMART" id="SM00388">
    <property type="entry name" value="HisKA"/>
    <property type="match status" value="1"/>
</dbReference>
<dbReference type="SMART" id="SM00387">
    <property type="entry name" value="HATPase_c"/>
    <property type="match status" value="1"/>
</dbReference>
<dbReference type="Pfam" id="PF13185">
    <property type="entry name" value="GAF_2"/>
    <property type="match status" value="1"/>
</dbReference>
<evidence type="ECO:0000256" key="6">
    <source>
        <dbReference type="ARBA" id="ARBA00023136"/>
    </source>
</evidence>
<dbReference type="InterPro" id="IPR003661">
    <property type="entry name" value="HisK_dim/P_dom"/>
</dbReference>
<dbReference type="InterPro" id="IPR050351">
    <property type="entry name" value="BphY/WalK/GraS-like"/>
</dbReference>
<dbReference type="InterPro" id="IPR013767">
    <property type="entry name" value="PAS_fold"/>
</dbReference>
<dbReference type="PROSITE" id="PS50112">
    <property type="entry name" value="PAS"/>
    <property type="match status" value="3"/>
</dbReference>
<dbReference type="Pfam" id="PF08448">
    <property type="entry name" value="PAS_4"/>
    <property type="match status" value="1"/>
</dbReference>
<feature type="domain" description="Histidine kinase" evidence="8">
    <location>
        <begin position="840"/>
        <end position="1054"/>
    </location>
</feature>
<dbReference type="InterPro" id="IPR000014">
    <property type="entry name" value="PAS"/>
</dbReference>
<dbReference type="InterPro" id="IPR003018">
    <property type="entry name" value="GAF"/>
</dbReference>
<feature type="domain" description="PAS" evidence="9">
    <location>
        <begin position="3"/>
        <end position="78"/>
    </location>
</feature>
<dbReference type="InterPro" id="IPR029016">
    <property type="entry name" value="GAF-like_dom_sf"/>
</dbReference>
<dbReference type="GO" id="GO:0006355">
    <property type="term" value="P:regulation of DNA-templated transcription"/>
    <property type="evidence" value="ECO:0007669"/>
    <property type="project" value="InterPro"/>
</dbReference>
<dbReference type="NCBIfam" id="TIGR00229">
    <property type="entry name" value="sensory_box"/>
    <property type="match status" value="4"/>
</dbReference>
<feature type="domain" description="PAC" evidence="10">
    <location>
        <begin position="83"/>
        <end position="135"/>
    </location>
</feature>
<dbReference type="SUPFAM" id="SSF55785">
    <property type="entry name" value="PYP-like sensor domain (PAS domain)"/>
    <property type="match status" value="4"/>
</dbReference>
<organism evidence="11">
    <name type="scientific">uncultured spirochete</name>
    <dbReference type="NCBI Taxonomy" id="156406"/>
    <lineage>
        <taxon>Bacteria</taxon>
        <taxon>Pseudomonadati</taxon>
        <taxon>Spirochaetota</taxon>
        <taxon>Spirochaetia</taxon>
        <taxon>Spirochaetales</taxon>
        <taxon>environmental samples</taxon>
    </lineage>
</organism>
<dbReference type="InterPro" id="IPR013656">
    <property type="entry name" value="PAS_4"/>
</dbReference>
<dbReference type="InterPro" id="IPR035965">
    <property type="entry name" value="PAS-like_dom_sf"/>
</dbReference>
<evidence type="ECO:0000256" key="1">
    <source>
        <dbReference type="ARBA" id="ARBA00000085"/>
    </source>
</evidence>
<dbReference type="InterPro" id="IPR000700">
    <property type="entry name" value="PAS-assoc_C"/>
</dbReference>
<keyword evidence="6" id="KW-0472">Membrane</keyword>
<keyword evidence="3" id="KW-0597">Phosphoprotein</keyword>
<dbReference type="GO" id="GO:0000155">
    <property type="term" value="F:phosphorelay sensor kinase activity"/>
    <property type="evidence" value="ECO:0007669"/>
    <property type="project" value="InterPro"/>
</dbReference>
<evidence type="ECO:0000256" key="5">
    <source>
        <dbReference type="ARBA" id="ARBA00022777"/>
    </source>
</evidence>
<dbReference type="GO" id="GO:0030295">
    <property type="term" value="F:protein kinase activator activity"/>
    <property type="evidence" value="ECO:0007669"/>
    <property type="project" value="TreeGrafter"/>
</dbReference>
<feature type="domain" description="PAC" evidence="10">
    <location>
        <begin position="590"/>
        <end position="641"/>
    </location>
</feature>
<dbReference type="FunFam" id="1.10.287.130:FF:000070">
    <property type="entry name" value="Histidine kinase sensor protein"/>
    <property type="match status" value="1"/>
</dbReference>
<dbReference type="Gene3D" id="3.30.565.10">
    <property type="entry name" value="Histidine kinase-like ATPase, C-terminal domain"/>
    <property type="match status" value="1"/>
</dbReference>
<dbReference type="CDD" id="cd00082">
    <property type="entry name" value="HisKA"/>
    <property type="match status" value="1"/>
</dbReference>
<dbReference type="Gene3D" id="1.10.287.130">
    <property type="match status" value="1"/>
</dbReference>
<accession>A0A3P3XLL8</accession>
<feature type="domain" description="PAS" evidence="9">
    <location>
        <begin position="136"/>
        <end position="178"/>
    </location>
</feature>
<gene>
    <name evidence="11" type="ORF">SPIROBIBN47_50078</name>
</gene>
<dbReference type="SUPFAM" id="SSF47384">
    <property type="entry name" value="Homodimeric domain of signal transducing histidine kinase"/>
    <property type="match status" value="1"/>
</dbReference>
<feature type="coiled-coil region" evidence="7">
    <location>
        <begin position="802"/>
        <end position="833"/>
    </location>
</feature>
<dbReference type="InterPro" id="IPR005467">
    <property type="entry name" value="His_kinase_dom"/>
</dbReference>
<evidence type="ECO:0000259" key="9">
    <source>
        <dbReference type="PROSITE" id="PS50112"/>
    </source>
</evidence>
<proteinExistence type="predicted"/>
<dbReference type="GO" id="GO:0000156">
    <property type="term" value="F:phosphorelay response regulator activity"/>
    <property type="evidence" value="ECO:0007669"/>
    <property type="project" value="TreeGrafter"/>
</dbReference>
<dbReference type="SMART" id="SM00065">
    <property type="entry name" value="GAF"/>
    <property type="match status" value="1"/>
</dbReference>
<evidence type="ECO:0000259" key="10">
    <source>
        <dbReference type="PROSITE" id="PS50113"/>
    </source>
</evidence>
<dbReference type="InterPro" id="IPR003594">
    <property type="entry name" value="HATPase_dom"/>
</dbReference>
<dbReference type="EMBL" id="FWDM01000037">
    <property type="protein sequence ID" value="SLM15595.1"/>
    <property type="molecule type" value="Genomic_DNA"/>
</dbReference>
<evidence type="ECO:0000313" key="11">
    <source>
        <dbReference type="EMBL" id="SLM15595.1"/>
    </source>
</evidence>
<dbReference type="Pfam" id="PF13426">
    <property type="entry name" value="PAS_9"/>
    <property type="match status" value="1"/>
</dbReference>
<evidence type="ECO:0000256" key="4">
    <source>
        <dbReference type="ARBA" id="ARBA00022679"/>
    </source>
</evidence>
<name>A0A3P3XLL8_9SPIR</name>
<sequence length="1057" mass="119074">MKKEARMQDVAERYLSIAAEVILSLDAHGNITMLNESGHRLLGYAQGELIRKNWFDECVPVDVRNKLKTVFAKLMAGEGSDVSTYENQVITKSGETLDLLWHNTVLRDPDGHITGTLSSAEDITQRKKMEEELRNSEEQYRMLFTGMDIGVFFFKPGGTISYANPAALDILGVTEEEITSLVPTDSRWKNIQEDGSEYPDDLLPSTLAMHTGQAVRDKVIGIYNGREKRYRWVIGSAIPRFHTGEKAPSLVYVTMMDITERKMLEKEVAHMASFPAQNPSPVLEVGTDGAVRFANAAVMATLERLGLPPDARQFLPGTPEELALLRSQCEQSHQVRELRLGGATFLEIISAPEQHSLRVYITDITEQKKAEELQKSLFLQVQEEKERLDLLIASMSDEVWFADTAGHFTLENPAACKAFGLEKPGDIDIQSFAQSLEVFRPDGSPRPVEEAPPLRALRGQTTIEQEEIVRLPKSGQLRYRLVTSNPVRDFEGNITGCISVVHDITDKKQAELRIEREKAFFDHLIEMAPEGIAITDKTGIILKSNAEFCRMFGYSQEEALGKQIDDLIAPPEREAEARNLTASLMHGGTVSVDTQRRRKDGSLLDVWVIGAPIIVSGREEAVFAIYRDISEKKKLEREREKETARLKILVSILQHQSDSLQEFLNYALDQAICLTDSKIGYIYHYNEEKQHFTLNTWSRDVMPACTVIDQVKEYDLRDTGFWGEVVRQRKPIINNDFAAPNPYKKGTPEGHVPLSKFMSIPVFSDGKIVGVVGLANKNEDYTETDILQTSLLMETVWKVVDRLKAEDALKKLNDELEKRVSQRTAAIESANNELESFSYSVSHDLRAPLRAIDGYVQIFLENYQKNLDDEAKRIFSRISENARRMGQLIDDLLRFSRTAKLLIARELIDMTALVKQVVEEILAPIKDINYDIEISALEPATGDISLIRQVWMNLIGNAVKFSRKAEKPHIRIFSERVEGKVVYTVEDNGAGFNMEYADKLFGVFQRLHGQNEFEGTGVGLALVKRILTRHSGNIWAEGQVGQGAKFHFSIGEEASDA</sequence>
<dbReference type="PANTHER" id="PTHR42878">
    <property type="entry name" value="TWO-COMPONENT HISTIDINE KINASE"/>
    <property type="match status" value="1"/>
</dbReference>
<evidence type="ECO:0000256" key="7">
    <source>
        <dbReference type="SAM" id="Coils"/>
    </source>
</evidence>
<dbReference type="Pfam" id="PF02518">
    <property type="entry name" value="HATPase_c"/>
    <property type="match status" value="1"/>
</dbReference>
<dbReference type="GO" id="GO:0007234">
    <property type="term" value="P:osmosensory signaling via phosphorelay pathway"/>
    <property type="evidence" value="ECO:0007669"/>
    <property type="project" value="TreeGrafter"/>
</dbReference>
<dbReference type="PANTHER" id="PTHR42878:SF15">
    <property type="entry name" value="BACTERIOPHYTOCHROME"/>
    <property type="match status" value="1"/>
</dbReference>
<keyword evidence="7" id="KW-0175">Coiled coil</keyword>
<dbReference type="EC" id="2.7.13.3" evidence="2"/>
<dbReference type="Gene3D" id="3.30.450.20">
    <property type="entry name" value="PAS domain"/>
    <property type="match status" value="4"/>
</dbReference>
<dbReference type="InterPro" id="IPR001610">
    <property type="entry name" value="PAC"/>
</dbReference>
<dbReference type="Pfam" id="PF00512">
    <property type="entry name" value="HisKA"/>
    <property type="match status" value="1"/>
</dbReference>
<dbReference type="GO" id="GO:0016020">
    <property type="term" value="C:membrane"/>
    <property type="evidence" value="ECO:0007669"/>
    <property type="project" value="UniProtKB-SubCell"/>
</dbReference>
<feature type="domain" description="PAC" evidence="10">
    <location>
        <begin position="464"/>
        <end position="516"/>
    </location>
</feature>
<dbReference type="Pfam" id="PF00989">
    <property type="entry name" value="PAS"/>
    <property type="match status" value="1"/>
</dbReference>
<dbReference type="Pfam" id="PF13188">
    <property type="entry name" value="PAS_8"/>
    <property type="match status" value="1"/>
</dbReference>
<dbReference type="SMART" id="SM00086">
    <property type="entry name" value="PAC"/>
    <property type="match status" value="4"/>
</dbReference>
<dbReference type="PROSITE" id="PS50109">
    <property type="entry name" value="HIS_KIN"/>
    <property type="match status" value="1"/>
</dbReference>
<keyword evidence="5 11" id="KW-0418">Kinase</keyword>
<dbReference type="InterPro" id="IPR036097">
    <property type="entry name" value="HisK_dim/P_sf"/>
</dbReference>
<comment type="catalytic activity">
    <reaction evidence="1">
        <text>ATP + protein L-histidine = ADP + protein N-phospho-L-histidine.</text>
        <dbReference type="EC" id="2.7.13.3"/>
    </reaction>
</comment>
<dbReference type="PROSITE" id="PS50113">
    <property type="entry name" value="PAC"/>
    <property type="match status" value="3"/>
</dbReference>
<dbReference type="SUPFAM" id="SSF55781">
    <property type="entry name" value="GAF domain-like"/>
    <property type="match status" value="1"/>
</dbReference>
<dbReference type="CDD" id="cd00130">
    <property type="entry name" value="PAS"/>
    <property type="match status" value="4"/>
</dbReference>
<dbReference type="SUPFAM" id="SSF55874">
    <property type="entry name" value="ATPase domain of HSP90 chaperone/DNA topoisomerase II/histidine kinase"/>
    <property type="match status" value="1"/>
</dbReference>
<dbReference type="FunFam" id="3.30.565.10:FF:000006">
    <property type="entry name" value="Sensor histidine kinase WalK"/>
    <property type="match status" value="1"/>
</dbReference>